<keyword evidence="2" id="KW-1185">Reference proteome</keyword>
<evidence type="ECO:0000313" key="1">
    <source>
        <dbReference type="EMBL" id="CQR73964.1"/>
    </source>
</evidence>
<reference evidence="2" key="1">
    <citation type="submission" date="2015-03" db="EMBL/GenBank/DDBJ databases">
        <authorList>
            <person name="Nijsse Bart"/>
        </authorList>
    </citation>
    <scope>NUCLEOTIDE SEQUENCE [LARGE SCALE GENOMIC DNA]</scope>
</reference>
<gene>
    <name evidence="1" type="ORF">SpAn4DRAFT_0426</name>
</gene>
<sequence>MESQYFWMSLDDLEQIVIGNGEVLLINKNGESTRIGTTVDEARKRLTDFGKDEDFPDFMNDYNG</sequence>
<organism evidence="1 2">
    <name type="scientific">Sporomusa ovata</name>
    <dbReference type="NCBI Taxonomy" id="2378"/>
    <lineage>
        <taxon>Bacteria</taxon>
        <taxon>Bacillati</taxon>
        <taxon>Bacillota</taxon>
        <taxon>Negativicutes</taxon>
        <taxon>Selenomonadales</taxon>
        <taxon>Sporomusaceae</taxon>
        <taxon>Sporomusa</taxon>
    </lineage>
</organism>
<proteinExistence type="predicted"/>
<accession>A0A0U1L531</accession>
<protein>
    <submittedName>
        <fullName evidence="1">Uncharacterized protein</fullName>
    </submittedName>
</protein>
<dbReference type="EMBL" id="CTRP01000014">
    <property type="protein sequence ID" value="CQR73964.1"/>
    <property type="molecule type" value="Genomic_DNA"/>
</dbReference>
<dbReference type="Proteomes" id="UP000049855">
    <property type="component" value="Unassembled WGS sequence"/>
</dbReference>
<dbReference type="RefSeq" id="WP_021169967.1">
    <property type="nucleotide sequence ID" value="NZ_CTRP01000014.1"/>
</dbReference>
<evidence type="ECO:0000313" key="2">
    <source>
        <dbReference type="Proteomes" id="UP000049855"/>
    </source>
</evidence>
<dbReference type="AlphaFoldDB" id="A0A0U1L531"/>
<name>A0A0U1L531_9FIRM</name>